<dbReference type="InterPro" id="IPR019410">
    <property type="entry name" value="Methyltransf_16"/>
</dbReference>
<protein>
    <submittedName>
        <fullName evidence="1">Uncharacterized protein</fullName>
    </submittedName>
</protein>
<dbReference type="SUPFAM" id="SSF53335">
    <property type="entry name" value="S-adenosyl-L-methionine-dependent methyltransferases"/>
    <property type="match status" value="1"/>
</dbReference>
<sequence>MALSSEEPLNVLDLPNVYQKPSYATLKEVLSRLKVKPPTWRGEELEAVLAEDTKAISSYLSIIASNPLKWFSNDADEDTAMERREEIWDEASKRIAERCGRSAMPEMIRDWKIPGSSTCPSISLQIREPPLTGDNLGFKTWGTAFTMAKELEDLQAKYLQHIFARERSEQLSVLELGSGTGLVGLAAAAIWQCEVVLTDLPEICQNLEKNAGDNSEVVEERGGRIIVEPLDWTETQSKNISYEIVIAADSLYDDEHPEMVANMISQFLARNQDSRALVAVPLRDGHTAKLAEDLEVLLNQAGIGRLEAGEWICFDDWEAEGDANGVRCWWRIFGRLA</sequence>
<dbReference type="Gene3D" id="3.40.50.150">
    <property type="entry name" value="Vaccinia Virus protein VP39"/>
    <property type="match status" value="1"/>
</dbReference>
<accession>A0A3D8RGQ1</accession>
<dbReference type="GO" id="GO:0008757">
    <property type="term" value="F:S-adenosylmethionine-dependent methyltransferase activity"/>
    <property type="evidence" value="ECO:0007669"/>
    <property type="project" value="UniProtKB-ARBA"/>
</dbReference>
<evidence type="ECO:0000313" key="2">
    <source>
        <dbReference type="Proteomes" id="UP000256645"/>
    </source>
</evidence>
<dbReference type="Proteomes" id="UP000256645">
    <property type="component" value="Unassembled WGS sequence"/>
</dbReference>
<dbReference type="CDD" id="cd02440">
    <property type="entry name" value="AdoMet_MTases"/>
    <property type="match status" value="1"/>
</dbReference>
<dbReference type="PANTHER" id="PTHR14614">
    <property type="entry name" value="HEPATOCELLULAR CARCINOMA-ASSOCIATED ANTIGEN"/>
    <property type="match status" value="1"/>
</dbReference>
<dbReference type="GO" id="GO:0005829">
    <property type="term" value="C:cytosol"/>
    <property type="evidence" value="ECO:0007669"/>
    <property type="project" value="TreeGrafter"/>
</dbReference>
<reference evidence="1 2" key="1">
    <citation type="journal article" date="2018" name="IMA Fungus">
        <title>IMA Genome-F 9: Draft genome sequence of Annulohypoxylon stygium, Aspergillus mulundensis, Berkeleyomyces basicola (syn. Thielaviopsis basicola), Ceratocystis smalleyi, two Cercospora beticola strains, Coleophoma cylindrospora, Fusarium fracticaudum, Phialophora cf. hyalina, and Morchella septimelata.</title>
        <authorList>
            <person name="Wingfield B.D."/>
            <person name="Bills G.F."/>
            <person name="Dong Y."/>
            <person name="Huang W."/>
            <person name="Nel W.J."/>
            <person name="Swalarsk-Parry B.S."/>
            <person name="Vaghefi N."/>
            <person name="Wilken P.M."/>
            <person name="An Z."/>
            <person name="de Beer Z.W."/>
            <person name="De Vos L."/>
            <person name="Chen L."/>
            <person name="Duong T.A."/>
            <person name="Gao Y."/>
            <person name="Hammerbacher A."/>
            <person name="Kikkert J.R."/>
            <person name="Li Y."/>
            <person name="Li H."/>
            <person name="Li K."/>
            <person name="Li Q."/>
            <person name="Liu X."/>
            <person name="Ma X."/>
            <person name="Naidoo K."/>
            <person name="Pethybridge S.J."/>
            <person name="Sun J."/>
            <person name="Steenkamp E.T."/>
            <person name="van der Nest M.A."/>
            <person name="van Wyk S."/>
            <person name="Wingfield M.J."/>
            <person name="Xiong C."/>
            <person name="Yue Q."/>
            <person name="Zhang X."/>
        </authorList>
    </citation>
    <scope>NUCLEOTIDE SEQUENCE [LARGE SCALE GENOMIC DNA]</scope>
    <source>
        <strain evidence="1 2">BP6252</strain>
    </source>
</reference>
<dbReference type="AlphaFoldDB" id="A0A3D8RGQ1"/>
<keyword evidence="2" id="KW-1185">Reference proteome</keyword>
<dbReference type="Pfam" id="PF10294">
    <property type="entry name" value="Methyltransf_16"/>
    <property type="match status" value="1"/>
</dbReference>
<dbReference type="EMBL" id="PDLM01000007">
    <property type="protein sequence ID" value="RDW73044.1"/>
    <property type="molecule type" value="Genomic_DNA"/>
</dbReference>
<dbReference type="STRING" id="1849047.A0A3D8RGQ1"/>
<comment type="caution">
    <text evidence="1">The sequence shown here is derived from an EMBL/GenBank/DDBJ whole genome shotgun (WGS) entry which is preliminary data.</text>
</comment>
<name>A0A3D8RGQ1_9HELO</name>
<dbReference type="InterPro" id="IPR029063">
    <property type="entry name" value="SAM-dependent_MTases_sf"/>
</dbReference>
<evidence type="ECO:0000313" key="1">
    <source>
        <dbReference type="EMBL" id="RDW73044.1"/>
    </source>
</evidence>
<organism evidence="1 2">
    <name type="scientific">Coleophoma cylindrospora</name>
    <dbReference type="NCBI Taxonomy" id="1849047"/>
    <lineage>
        <taxon>Eukaryota</taxon>
        <taxon>Fungi</taxon>
        <taxon>Dikarya</taxon>
        <taxon>Ascomycota</taxon>
        <taxon>Pezizomycotina</taxon>
        <taxon>Leotiomycetes</taxon>
        <taxon>Helotiales</taxon>
        <taxon>Dermateaceae</taxon>
        <taxon>Coleophoma</taxon>
    </lineage>
</organism>
<proteinExistence type="predicted"/>
<dbReference type="PANTHER" id="PTHR14614:SF156">
    <property type="entry name" value="PROTEIN-LYSINE N-METHYLTRANSFERASE EFM2"/>
    <property type="match status" value="1"/>
</dbReference>
<dbReference type="OrthoDB" id="433955at2759"/>
<gene>
    <name evidence="1" type="ORF">BP6252_06951</name>
</gene>